<accession>A0AAE0D374</accession>
<name>A0AAE0D374_COLKA</name>
<evidence type="ECO:0000313" key="2">
    <source>
        <dbReference type="EMBL" id="KAK2745775.1"/>
    </source>
</evidence>
<organism evidence="2 3">
    <name type="scientific">Colletotrichum kahawae</name>
    <name type="common">Coffee berry disease fungus</name>
    <dbReference type="NCBI Taxonomy" id="34407"/>
    <lineage>
        <taxon>Eukaryota</taxon>
        <taxon>Fungi</taxon>
        <taxon>Dikarya</taxon>
        <taxon>Ascomycota</taxon>
        <taxon>Pezizomycotina</taxon>
        <taxon>Sordariomycetes</taxon>
        <taxon>Hypocreomycetidae</taxon>
        <taxon>Glomerellales</taxon>
        <taxon>Glomerellaceae</taxon>
        <taxon>Colletotrichum</taxon>
        <taxon>Colletotrichum gloeosporioides species complex</taxon>
    </lineage>
</organism>
<gene>
    <name evidence="2" type="ORF">CKAH01_06679</name>
</gene>
<evidence type="ECO:0000313" key="3">
    <source>
        <dbReference type="Proteomes" id="UP001281614"/>
    </source>
</evidence>
<reference evidence="2" key="1">
    <citation type="submission" date="2023-02" db="EMBL/GenBank/DDBJ databases">
        <title>Colletotrichum kahawae CIFC_Que2 genome sequencing and assembly.</title>
        <authorList>
            <person name="Baroncelli R."/>
        </authorList>
    </citation>
    <scope>NUCLEOTIDE SEQUENCE</scope>
    <source>
        <strain evidence="2">CIFC_Que2</strain>
    </source>
</reference>
<proteinExistence type="predicted"/>
<keyword evidence="3" id="KW-1185">Reference proteome</keyword>
<comment type="caution">
    <text evidence="2">The sequence shown here is derived from an EMBL/GenBank/DDBJ whole genome shotgun (WGS) entry which is preliminary data.</text>
</comment>
<feature type="compositionally biased region" description="Basic and acidic residues" evidence="1">
    <location>
        <begin position="177"/>
        <end position="189"/>
    </location>
</feature>
<dbReference type="AlphaFoldDB" id="A0AAE0D374"/>
<feature type="compositionally biased region" description="Polar residues" evidence="1">
    <location>
        <begin position="161"/>
        <end position="172"/>
    </location>
</feature>
<dbReference type="EMBL" id="VYYT01000300">
    <property type="protein sequence ID" value="KAK2745775.1"/>
    <property type="molecule type" value="Genomic_DNA"/>
</dbReference>
<evidence type="ECO:0000256" key="1">
    <source>
        <dbReference type="SAM" id="MobiDB-lite"/>
    </source>
</evidence>
<feature type="region of interest" description="Disordered" evidence="1">
    <location>
        <begin position="145"/>
        <end position="207"/>
    </location>
</feature>
<protein>
    <submittedName>
        <fullName evidence="2">Uncharacterized protein</fullName>
    </submittedName>
</protein>
<sequence length="207" mass="22800">MASSNDSGLDQLGGMFEVRFKYICTMHSKGEIEAAEAKALELLAEPRLGRLHRAGMHMILATSEDDSVHHSLQAVKLFGDALEEDITAPQRASLEHWHAEAKELLEEARSDQKAITREINKKLESGMTMGQIQDAQLSEMYDRLRADAGAESESSAPPSSQIPGLTDESQPITVDDPSQRTDDLPRVEVMEASQSPPADLMDRDTNK</sequence>
<dbReference type="Proteomes" id="UP001281614">
    <property type="component" value="Unassembled WGS sequence"/>
</dbReference>